<evidence type="ECO:0000256" key="3">
    <source>
        <dbReference type="ARBA" id="ARBA00010701"/>
    </source>
</evidence>
<comment type="catalytic activity">
    <reaction evidence="10">
        <text>a triacylglycerol + H2O = a diacylglycerol + a fatty acid + H(+)</text>
        <dbReference type="Rhea" id="RHEA:12044"/>
        <dbReference type="ChEBI" id="CHEBI:15377"/>
        <dbReference type="ChEBI" id="CHEBI:15378"/>
        <dbReference type="ChEBI" id="CHEBI:17855"/>
        <dbReference type="ChEBI" id="CHEBI:18035"/>
        <dbReference type="ChEBI" id="CHEBI:28868"/>
        <dbReference type="EC" id="3.1.1.3"/>
    </reaction>
    <physiologicalReaction direction="left-to-right" evidence="10">
        <dbReference type="Rhea" id="RHEA:12045"/>
    </physiologicalReaction>
</comment>
<comment type="similarity">
    <text evidence="3 11">Belongs to the AB hydrolase superfamily. Lipase family.</text>
</comment>
<dbReference type="Proteomes" id="UP000694892">
    <property type="component" value="Chromosome 7S"/>
</dbReference>
<name>A0A974CAQ4_XENLA</name>
<evidence type="ECO:0000313" key="15">
    <source>
        <dbReference type="EMBL" id="OCT69729.1"/>
    </source>
</evidence>
<dbReference type="InterPro" id="IPR002331">
    <property type="entry name" value="Lipase_panc"/>
</dbReference>
<keyword evidence="8 12" id="KW-0443">Lipid metabolism</keyword>
<gene>
    <name evidence="15" type="ORF">XELAEV_18036653mg</name>
</gene>
<dbReference type="Pfam" id="PF00151">
    <property type="entry name" value="Lipase"/>
    <property type="match status" value="2"/>
</dbReference>
<dbReference type="Gene3D" id="3.40.50.1820">
    <property type="entry name" value="alpha/beta hydrolase"/>
    <property type="match status" value="2"/>
</dbReference>
<dbReference type="PRINTS" id="PR00823">
    <property type="entry name" value="PANCLIPASE"/>
</dbReference>
<protein>
    <recommendedName>
        <fullName evidence="4 12">Triacylglycerol lipase</fullName>
        <ecNumber evidence="4 12">3.1.1.3</ecNumber>
    </recommendedName>
    <alternativeName>
        <fullName evidence="12">Pancreatic lipase</fullName>
    </alternativeName>
</protein>
<evidence type="ECO:0000256" key="11">
    <source>
        <dbReference type="RuleBase" id="RU004262"/>
    </source>
</evidence>
<evidence type="ECO:0000259" key="14">
    <source>
        <dbReference type="Pfam" id="PF00151"/>
    </source>
</evidence>
<proteinExistence type="inferred from homology"/>
<dbReference type="EC" id="3.1.1.3" evidence="4 12"/>
<reference evidence="16" key="1">
    <citation type="journal article" date="2016" name="Nature">
        <title>Genome evolution in the allotetraploid frog Xenopus laevis.</title>
        <authorList>
            <person name="Session A.M."/>
            <person name="Uno Y."/>
            <person name="Kwon T."/>
            <person name="Chapman J.A."/>
            <person name="Toyoda A."/>
            <person name="Takahashi S."/>
            <person name="Fukui A."/>
            <person name="Hikosaka A."/>
            <person name="Suzuki A."/>
            <person name="Kondo M."/>
            <person name="van Heeringen S.J."/>
            <person name="Quigley I."/>
            <person name="Heinz S."/>
            <person name="Ogino H."/>
            <person name="Ochi H."/>
            <person name="Hellsten U."/>
            <person name="Lyons J.B."/>
            <person name="Simakov O."/>
            <person name="Putnam N."/>
            <person name="Stites J."/>
            <person name="Kuroki Y."/>
            <person name="Tanaka T."/>
            <person name="Michiue T."/>
            <person name="Watanabe M."/>
            <person name="Bogdanovic O."/>
            <person name="Lister R."/>
            <person name="Georgiou G."/>
            <person name="Paranjpe S.S."/>
            <person name="van Kruijsbergen I."/>
            <person name="Shu S."/>
            <person name="Carlson J."/>
            <person name="Kinoshita T."/>
            <person name="Ohta Y."/>
            <person name="Mawaribuchi S."/>
            <person name="Jenkins J."/>
            <person name="Grimwood J."/>
            <person name="Schmutz J."/>
            <person name="Mitros T."/>
            <person name="Mozaffari S.V."/>
            <person name="Suzuki Y."/>
            <person name="Haramoto Y."/>
            <person name="Yamamoto T.S."/>
            <person name="Takagi C."/>
            <person name="Heald R."/>
            <person name="Miller K."/>
            <person name="Haudenschild C."/>
            <person name="Kitzman J."/>
            <person name="Nakayama T."/>
            <person name="Izutsu Y."/>
            <person name="Robert J."/>
            <person name="Fortriede J."/>
            <person name="Burns K."/>
            <person name="Lotay V."/>
            <person name="Karimi K."/>
            <person name="Yasuoka Y."/>
            <person name="Dichmann D.S."/>
            <person name="Flajnik M.F."/>
            <person name="Houston D.W."/>
            <person name="Shendure J."/>
            <person name="DuPasquier L."/>
            <person name="Vize P.D."/>
            <person name="Zorn A.M."/>
            <person name="Ito M."/>
            <person name="Marcotte E.M."/>
            <person name="Wallingford J.B."/>
            <person name="Ito Y."/>
            <person name="Asashima M."/>
            <person name="Ueno N."/>
            <person name="Matsuda Y."/>
            <person name="Veenstra G.J."/>
            <person name="Fujiyama A."/>
            <person name="Harland R.M."/>
            <person name="Taira M."/>
            <person name="Rokhsar D.S."/>
        </authorList>
    </citation>
    <scope>NUCLEOTIDE SEQUENCE [LARGE SCALE GENOMIC DNA]</scope>
    <source>
        <strain evidence="16">J</strain>
    </source>
</reference>
<keyword evidence="7 12" id="KW-0442">Lipid degradation</keyword>
<evidence type="ECO:0000256" key="8">
    <source>
        <dbReference type="ARBA" id="ARBA00023098"/>
    </source>
</evidence>
<keyword evidence="13" id="KW-1133">Transmembrane helix</keyword>
<evidence type="ECO:0000256" key="1">
    <source>
        <dbReference type="ARBA" id="ARBA00004613"/>
    </source>
</evidence>
<sequence>MSLDSLFEYILLTEQQASEMNRHLPEGAQVCYDRLGCFSDTYPYTGTLQRPIAKLPWSPEKINVQFMLYTRTNQNSYQGWTQLSLASRTLPQKSGWISPMLLWLMSFTLMLVLLFQILVSFGMSQVIGHLDFFPNGGVHMPGCTQNVEVPDVTVEDVWSGGIDFLTCNHERAVKYYTDSGAGCPRMGHYADTYNGVTSSSQVFYLTTP</sequence>
<evidence type="ECO:0000313" key="16">
    <source>
        <dbReference type="Proteomes" id="UP000694892"/>
    </source>
</evidence>
<keyword evidence="5 12" id="KW-0964">Secreted</keyword>
<comment type="subcellular location">
    <subcellularLocation>
        <location evidence="1 12">Secreted</location>
    </subcellularLocation>
</comment>
<dbReference type="InterPro" id="IPR029058">
    <property type="entry name" value="AB_hydrolase_fold"/>
</dbReference>
<keyword evidence="6" id="KW-0378">Hydrolase</keyword>
<evidence type="ECO:0000256" key="10">
    <source>
        <dbReference type="ARBA" id="ARBA00023369"/>
    </source>
</evidence>
<keyword evidence="13" id="KW-0472">Membrane</keyword>
<evidence type="ECO:0000256" key="5">
    <source>
        <dbReference type="ARBA" id="ARBA00022525"/>
    </source>
</evidence>
<dbReference type="AlphaFoldDB" id="A0A974CAQ4"/>
<keyword evidence="13" id="KW-0812">Transmembrane</keyword>
<dbReference type="GO" id="GO:0005615">
    <property type="term" value="C:extracellular space"/>
    <property type="evidence" value="ECO:0007669"/>
    <property type="project" value="TreeGrafter"/>
</dbReference>
<accession>A0A974CAQ4</accession>
<dbReference type="GO" id="GO:0016042">
    <property type="term" value="P:lipid catabolic process"/>
    <property type="evidence" value="ECO:0007669"/>
    <property type="project" value="UniProtKB-KW"/>
</dbReference>
<evidence type="ECO:0000256" key="13">
    <source>
        <dbReference type="SAM" id="Phobius"/>
    </source>
</evidence>
<evidence type="ECO:0000256" key="12">
    <source>
        <dbReference type="RuleBase" id="RU362046"/>
    </source>
</evidence>
<dbReference type="PANTHER" id="PTHR11610:SF165">
    <property type="entry name" value="PANCREATIC LIPASE-RELATED PROTEIN 2"/>
    <property type="match status" value="1"/>
</dbReference>
<evidence type="ECO:0000256" key="2">
    <source>
        <dbReference type="ARBA" id="ARBA00005189"/>
    </source>
</evidence>
<keyword evidence="9 12" id="KW-1015">Disulfide bond</keyword>
<feature type="domain" description="Lipase" evidence="14">
    <location>
        <begin position="29"/>
        <end position="81"/>
    </location>
</feature>
<feature type="transmembrane region" description="Helical" evidence="13">
    <location>
        <begin position="100"/>
        <end position="121"/>
    </location>
</feature>
<evidence type="ECO:0000256" key="9">
    <source>
        <dbReference type="ARBA" id="ARBA00023157"/>
    </source>
</evidence>
<dbReference type="GO" id="GO:0004465">
    <property type="term" value="F:lipoprotein lipase activity"/>
    <property type="evidence" value="ECO:0007669"/>
    <property type="project" value="TreeGrafter"/>
</dbReference>
<comment type="pathway">
    <text evidence="2">Lipid metabolism.</text>
</comment>
<evidence type="ECO:0000256" key="6">
    <source>
        <dbReference type="ARBA" id="ARBA00022801"/>
    </source>
</evidence>
<organism evidence="15 16">
    <name type="scientific">Xenopus laevis</name>
    <name type="common">African clawed frog</name>
    <dbReference type="NCBI Taxonomy" id="8355"/>
    <lineage>
        <taxon>Eukaryota</taxon>
        <taxon>Metazoa</taxon>
        <taxon>Chordata</taxon>
        <taxon>Craniata</taxon>
        <taxon>Vertebrata</taxon>
        <taxon>Euteleostomi</taxon>
        <taxon>Amphibia</taxon>
        <taxon>Batrachia</taxon>
        <taxon>Anura</taxon>
        <taxon>Pipoidea</taxon>
        <taxon>Pipidae</taxon>
        <taxon>Xenopodinae</taxon>
        <taxon>Xenopus</taxon>
        <taxon>Xenopus</taxon>
    </lineage>
</organism>
<dbReference type="InterPro" id="IPR013818">
    <property type="entry name" value="Lipase"/>
</dbReference>
<dbReference type="InterPro" id="IPR000734">
    <property type="entry name" value="TAG_lipase"/>
</dbReference>
<dbReference type="SUPFAM" id="SSF53474">
    <property type="entry name" value="alpha/beta-Hydrolases"/>
    <property type="match status" value="2"/>
</dbReference>
<evidence type="ECO:0000256" key="7">
    <source>
        <dbReference type="ARBA" id="ARBA00022963"/>
    </source>
</evidence>
<feature type="domain" description="Lipase" evidence="14">
    <location>
        <begin position="119"/>
        <end position="179"/>
    </location>
</feature>
<dbReference type="PANTHER" id="PTHR11610">
    <property type="entry name" value="LIPASE"/>
    <property type="match status" value="1"/>
</dbReference>
<dbReference type="EMBL" id="CM004479">
    <property type="protein sequence ID" value="OCT69729.1"/>
    <property type="molecule type" value="Genomic_DNA"/>
</dbReference>
<evidence type="ECO:0000256" key="4">
    <source>
        <dbReference type="ARBA" id="ARBA00013279"/>
    </source>
</evidence>